<dbReference type="InterPro" id="IPR029063">
    <property type="entry name" value="SAM-dependent_MTases_sf"/>
</dbReference>
<accession>A0A562SJR2</accession>
<dbReference type="EMBL" id="VLLE01000004">
    <property type="protein sequence ID" value="TWI81398.1"/>
    <property type="molecule type" value="Genomic_DNA"/>
</dbReference>
<keyword evidence="3" id="KW-1185">Reference proteome</keyword>
<name>A0A562SJR2_9BACT</name>
<dbReference type="RefSeq" id="WP_144886596.1">
    <property type="nucleotide sequence ID" value="NZ_VLLE01000004.1"/>
</dbReference>
<dbReference type="InterPro" id="IPR006342">
    <property type="entry name" value="FkbM_mtfrase"/>
</dbReference>
<evidence type="ECO:0000313" key="2">
    <source>
        <dbReference type="EMBL" id="TWI81398.1"/>
    </source>
</evidence>
<proteinExistence type="predicted"/>
<protein>
    <submittedName>
        <fullName evidence="2">FkbM family methyltransferase</fullName>
    </submittedName>
</protein>
<dbReference type="PANTHER" id="PTHR36973">
    <property type="entry name" value="SLL1456 PROTEIN-RELATED"/>
    <property type="match status" value="1"/>
</dbReference>
<dbReference type="Proteomes" id="UP000316167">
    <property type="component" value="Unassembled WGS sequence"/>
</dbReference>
<feature type="domain" description="Methyltransferase FkbM" evidence="1">
    <location>
        <begin position="46"/>
        <end position="200"/>
    </location>
</feature>
<dbReference type="SUPFAM" id="SSF53335">
    <property type="entry name" value="S-adenosyl-L-methionine-dependent methyltransferases"/>
    <property type="match status" value="1"/>
</dbReference>
<dbReference type="GO" id="GO:0008171">
    <property type="term" value="F:O-methyltransferase activity"/>
    <property type="evidence" value="ECO:0007669"/>
    <property type="project" value="TreeGrafter"/>
</dbReference>
<keyword evidence="2" id="KW-0808">Transferase</keyword>
<reference evidence="2 3" key="1">
    <citation type="journal article" date="2015" name="Stand. Genomic Sci.">
        <title>Genomic Encyclopedia of Bacterial and Archaeal Type Strains, Phase III: the genomes of soil and plant-associated and newly described type strains.</title>
        <authorList>
            <person name="Whitman W.B."/>
            <person name="Woyke T."/>
            <person name="Klenk H.P."/>
            <person name="Zhou Y."/>
            <person name="Lilburn T.G."/>
            <person name="Beck B.J."/>
            <person name="De Vos P."/>
            <person name="Vandamme P."/>
            <person name="Eisen J.A."/>
            <person name="Garrity G."/>
            <person name="Hugenholtz P."/>
            <person name="Kyrpides N.C."/>
        </authorList>
    </citation>
    <scope>NUCLEOTIDE SEQUENCE [LARGE SCALE GENOMIC DNA]</scope>
    <source>
        <strain evidence="2 3">CGMCC 1.7271</strain>
    </source>
</reference>
<keyword evidence="2" id="KW-0489">Methyltransferase</keyword>
<comment type="caution">
    <text evidence="2">The sequence shown here is derived from an EMBL/GenBank/DDBJ whole genome shotgun (WGS) entry which is preliminary data.</text>
</comment>
<dbReference type="OrthoDB" id="9812600at2"/>
<dbReference type="AlphaFoldDB" id="A0A562SJR2"/>
<dbReference type="Pfam" id="PF05050">
    <property type="entry name" value="Methyltransf_21"/>
    <property type="match status" value="1"/>
</dbReference>
<dbReference type="Gene3D" id="3.40.50.150">
    <property type="entry name" value="Vaccinia Virus protein VP39"/>
    <property type="match status" value="1"/>
</dbReference>
<dbReference type="GO" id="GO:0032259">
    <property type="term" value="P:methylation"/>
    <property type="evidence" value="ECO:0007669"/>
    <property type="project" value="UniProtKB-KW"/>
</dbReference>
<sequence>MISTILKFFLSSKRKRSIKEKLGVPGLHGCLQMLKQRGYRPTFVIDGGAYEGKWTLTFKEVFPSAKIIMIEAQESKSAVLTAITREYPDVLLHHCLLSDEDGRMLNFIENETASHVVLSSDSSENGRVSESLDALLERKQLPFPDFIKLDVQGFELMVLAGAEKSLKHAEFCLLEVTVLNLFDEPILLEVLTFMDKHNFQAYDIAELMRRPYDNALYQIDLLFAKKDSQFVTNRNWD</sequence>
<organism evidence="2 3">
    <name type="scientific">Lacibacter cauensis</name>
    <dbReference type="NCBI Taxonomy" id="510947"/>
    <lineage>
        <taxon>Bacteria</taxon>
        <taxon>Pseudomonadati</taxon>
        <taxon>Bacteroidota</taxon>
        <taxon>Chitinophagia</taxon>
        <taxon>Chitinophagales</taxon>
        <taxon>Chitinophagaceae</taxon>
        <taxon>Lacibacter</taxon>
    </lineage>
</organism>
<dbReference type="NCBIfam" id="TIGR01444">
    <property type="entry name" value="fkbM_fam"/>
    <property type="match status" value="1"/>
</dbReference>
<evidence type="ECO:0000313" key="3">
    <source>
        <dbReference type="Proteomes" id="UP000316167"/>
    </source>
</evidence>
<dbReference type="PANTHER" id="PTHR36973:SF4">
    <property type="entry name" value="NODULATION PROTEIN"/>
    <property type="match status" value="1"/>
</dbReference>
<dbReference type="InterPro" id="IPR053188">
    <property type="entry name" value="FkbM_Methyltransferase"/>
</dbReference>
<evidence type="ECO:0000259" key="1">
    <source>
        <dbReference type="Pfam" id="PF05050"/>
    </source>
</evidence>
<gene>
    <name evidence="2" type="ORF">IQ13_2416</name>
</gene>